<dbReference type="Proteomes" id="UP000604046">
    <property type="component" value="Unassembled WGS sequence"/>
</dbReference>
<keyword evidence="3" id="KW-1185">Reference proteome</keyword>
<proteinExistence type="predicted"/>
<dbReference type="EMBL" id="CAJNDS010002402">
    <property type="protein sequence ID" value="CAE7461208.1"/>
    <property type="molecule type" value="Genomic_DNA"/>
</dbReference>
<sequence length="2121" mass="236060">MSQPGAYTVPNYDIFGHHHHSKPFKDKSHFLDKDVWHPKWLDAPPPIRSRTELQQARKQGRIPEVRSYDFDGDGVVGQLDYFIGKCFDQDADGRLTTAERRRADKALESGFLDKFVRGSQVWPCCGLVFGQQQTAAAHNVILAYRLFCMLMRACFATHGSNIDPQALAVSRVIVSDRINFLERESIELKAALVRKGDAALMQKEVERLDRALQQKAETEEISKLHHELQLQSPVDQVEISEVKMMQQEMKQSMQHMLSSLQTKARYHRIHKGRDLQADSSTTAQLHDLKATGSPGYVFWSERPANAELEELSMEDVWATLDSKADTSGVLALQQQLQQLTSTLNQKADRDEAAPKDHIKQVEEDAAALQKEVERMQLALEQKAEAEDVIKVHQKLDQLQHVPPVPVNHEAEMSEVKMTQQEMKQSMQHVLSSLETKADSDKLSCLQESVQTLSAALQDKADSSTTAQQLHDLKAELEEVSMEEVLATLDSKADAGSVFAVQQQLQQLTSSLNQKADSSTTAQQLHDFKAELEELSMEDVWATLDSKADTSGVLALQQQLQQLTSTLNQKADRDEAAPKDHIKQVEEDAAALQKEVERMQLALEQKAEAEDVIKVHQKLDQLQHVPPMPVNHEAEMSEVKMTQQEMKQSMQHVLSSLETKADSDKLSCLQESVQTLSAALQDKADLVQELCENRDADKADLDAVVAELRGKADRDDVAGQEHVQKASERISALENESMELKAALAHKVQGDAAVLQKEVDRLELALEQKAEAEEISTLHQKLDQLQHAPAPMDHEAEMSEVRTMQQEMKERMQHMLSSLEMKADAGHLSSLQHSLQTLSAALTDKADRDDVAGQEHVQKASERISALENESMELKAALAHKVQGDAAVLQKEVDRLELALEQKAEAEEISTLHQKLDQLQHAPAPVDHEAEMSEVRTMQQEMKERMQHMLSSLEMKADAGHLSSLQHSLQTLSAALTDKADRDDVAGQEHVQKASERISALENESMELKAALAHKVQGDAAVLQKEVDRLELALEQKAEAEEISTLHQKLDQLQHAPAPVDHEAQISEVKMKQHELQCSVQQVLGTLEMKADADKLASLSTALEDKAGCATVLDMQQKLQQLATILDEKAEPETPSTSEEVWATLDSKADVGGVLALQQQVQQLTGSLNQKVVEMDTHFARCRGTADLVQELCENRDADKADLDAVVAELRGKADRDDVAAQEHVQKAQSMISAAKSEVMDILKSKANADRVPTLQQWQELRSIVARKADTLRVPTSQQMRDMHQTMTNLKAAVENSVTLEEVHEHLSLKADASNVPTLEQFQQLLAMVHSKANVDEVPTKEQFDELRTPKRMSLCHSHSVVLPQETAETHFAGMSLANCGELSLLATFHGWRWKAALHWHLARELSYDDIAACCLQLSVMANDNAGRDSQACESISKVVHRDTVLIALLASLDDLLIDDLQPKIVDFDGASEDVAIHPAQLCLSNLLLNSRNGKVKQKRGVICGPDSANAASILLTSMPIMFQSTIPGRIPDRTALNLSRKAEGKAAGLIAGENWAARCEPVSERQPPNHESHPRDCPIAHIRERAEADHQLARVRGGLMPMSYPVNPERECKMVGMQRVEDPTFRTRGQLLETRKELMKRDNEDLRLNGDEYYVPLSIRNGEREVREYDFRQPKEEPMTLTKLKDNRHKDKIEYDMNHFGFPQVFPREYPKFSDHPDIPFWVSNPEDARIGTSPPQTVTRNHSEPAFKVTELPFGDEPRDTYEAMPDSAKALAAGKTSLGRQTELGSKTVKRWSTDMLERGQDLEPLDLTPWSYNHSVLKSARRRAKHKSSAIVFTIAQSTQSKELALSPDGVGAEAQPPLRGSIRGGRELMKARRFLITDLCQVLLGSSPANEAGQTSESKRRLGDALQQDAECSTRPGQKCAFQFLQFAAAVDLKEEGDGEDEDVADRKDWKSYFDWRDELSTPLGHDLLTEAYSGTDCKYHVCDQVEVGPSKCLGGRCICAQGWRGRDGKCIPVDQKTCAKKTGGGCRFWGCASSRGAVDCQAGECVCKTGFCAIGGRCQVVKDVGSRCNSTLPCNKSLGDVACEEDGYCACASGSGFIDARCQHVSESTSQWHWWR</sequence>
<feature type="coiled-coil region" evidence="1">
    <location>
        <begin position="722"/>
        <end position="774"/>
    </location>
</feature>
<evidence type="ECO:0000256" key="1">
    <source>
        <dbReference type="SAM" id="Coils"/>
    </source>
</evidence>
<dbReference type="OrthoDB" id="448989at2759"/>
<gene>
    <name evidence="2" type="primary">Ten-a</name>
    <name evidence="2" type="ORF">SNAT2548_LOCUS25632</name>
</gene>
<evidence type="ECO:0000313" key="2">
    <source>
        <dbReference type="EMBL" id="CAE7461208.1"/>
    </source>
</evidence>
<name>A0A812S4D7_9DINO</name>
<feature type="coiled-coil region" evidence="1">
    <location>
        <begin position="329"/>
        <end position="388"/>
    </location>
</feature>
<feature type="coiled-coil region" evidence="1">
    <location>
        <begin position="990"/>
        <end position="1042"/>
    </location>
</feature>
<keyword evidence="1" id="KW-0175">Coiled coil</keyword>
<feature type="coiled-coil region" evidence="1">
    <location>
        <begin position="856"/>
        <end position="908"/>
    </location>
</feature>
<evidence type="ECO:0000313" key="3">
    <source>
        <dbReference type="Proteomes" id="UP000604046"/>
    </source>
</evidence>
<comment type="caution">
    <text evidence="2">The sequence shown here is derived from an EMBL/GenBank/DDBJ whole genome shotgun (WGS) entry which is preliminary data.</text>
</comment>
<organism evidence="2 3">
    <name type="scientific">Symbiodinium natans</name>
    <dbReference type="NCBI Taxonomy" id="878477"/>
    <lineage>
        <taxon>Eukaryota</taxon>
        <taxon>Sar</taxon>
        <taxon>Alveolata</taxon>
        <taxon>Dinophyceae</taxon>
        <taxon>Suessiales</taxon>
        <taxon>Symbiodiniaceae</taxon>
        <taxon>Symbiodinium</taxon>
    </lineage>
</organism>
<reference evidence="2" key="1">
    <citation type="submission" date="2021-02" db="EMBL/GenBank/DDBJ databases">
        <authorList>
            <person name="Dougan E. K."/>
            <person name="Rhodes N."/>
            <person name="Thang M."/>
            <person name="Chan C."/>
        </authorList>
    </citation>
    <scope>NUCLEOTIDE SEQUENCE</scope>
</reference>
<accession>A0A812S4D7</accession>
<protein>
    <submittedName>
        <fullName evidence="2">Ten-a protein</fullName>
    </submittedName>
</protein>
<feature type="coiled-coil region" evidence="1">
    <location>
        <begin position="552"/>
        <end position="611"/>
    </location>
</feature>